<keyword evidence="3" id="KW-1185">Reference proteome</keyword>
<keyword evidence="1" id="KW-1133">Transmembrane helix</keyword>
<feature type="transmembrane region" description="Helical" evidence="1">
    <location>
        <begin position="26"/>
        <end position="48"/>
    </location>
</feature>
<dbReference type="Proteomes" id="UP000236311">
    <property type="component" value="Unassembled WGS sequence"/>
</dbReference>
<sequence length="85" mass="9557">MIKFMDEITEALTEAVRTYKEWAGEIAIYILGLLAKGLILLSTPVWILPYILIRDILRDNNGGKCEKPDCDSCPFPPCQKGEGEQ</sequence>
<keyword evidence="1" id="KW-0812">Transmembrane</keyword>
<evidence type="ECO:0000313" key="2">
    <source>
        <dbReference type="EMBL" id="SOY30985.1"/>
    </source>
</evidence>
<name>A0A2K4ZKL1_9FIRM</name>
<organism evidence="2 3">
    <name type="scientific">Acetatifactor muris</name>
    <dbReference type="NCBI Taxonomy" id="879566"/>
    <lineage>
        <taxon>Bacteria</taxon>
        <taxon>Bacillati</taxon>
        <taxon>Bacillota</taxon>
        <taxon>Clostridia</taxon>
        <taxon>Lachnospirales</taxon>
        <taxon>Lachnospiraceae</taxon>
        <taxon>Acetatifactor</taxon>
    </lineage>
</organism>
<dbReference type="EMBL" id="OFSM01000021">
    <property type="protein sequence ID" value="SOY30985.1"/>
    <property type="molecule type" value="Genomic_DNA"/>
</dbReference>
<reference evidence="2 3" key="1">
    <citation type="submission" date="2018-01" db="EMBL/GenBank/DDBJ databases">
        <authorList>
            <person name="Gaut B.S."/>
            <person name="Morton B.R."/>
            <person name="Clegg M.T."/>
            <person name="Duvall M.R."/>
        </authorList>
    </citation>
    <scope>NUCLEOTIDE SEQUENCE [LARGE SCALE GENOMIC DNA]</scope>
    <source>
        <strain evidence="2">GP69</strain>
    </source>
</reference>
<evidence type="ECO:0000256" key="1">
    <source>
        <dbReference type="SAM" id="Phobius"/>
    </source>
</evidence>
<dbReference type="OrthoDB" id="9928847at2"/>
<evidence type="ECO:0000313" key="3">
    <source>
        <dbReference type="Proteomes" id="UP000236311"/>
    </source>
</evidence>
<protein>
    <submittedName>
        <fullName evidence="2">Uncharacterized protein</fullName>
    </submittedName>
</protein>
<dbReference type="AlphaFoldDB" id="A0A2K4ZKL1"/>
<dbReference type="RefSeq" id="WP_103241003.1">
    <property type="nucleotide sequence ID" value="NZ_JANJZD010000045.1"/>
</dbReference>
<gene>
    <name evidence="2" type="ORF">AMURIS_03719</name>
</gene>
<accession>A0A2K4ZKL1</accession>
<keyword evidence="1" id="KW-0472">Membrane</keyword>
<proteinExistence type="predicted"/>